<dbReference type="EMBL" id="BAABME010011759">
    <property type="protein sequence ID" value="GAA0184250.1"/>
    <property type="molecule type" value="Genomic_DNA"/>
</dbReference>
<sequence length="106" mass="11367">MGSFILAGMTALRISGEKGTKPASSVFVPCHTSPVTFTERASTYRCRAATISVGDTSSGKGTSCRLCCPITGSLPIRTREYRSPPHPPRQMIPPWDFLPLSGEVVP</sequence>
<gene>
    <name evidence="1" type="ORF">LIER_31538</name>
</gene>
<comment type="caution">
    <text evidence="1">The sequence shown here is derived from an EMBL/GenBank/DDBJ whole genome shotgun (WGS) entry which is preliminary data.</text>
</comment>
<evidence type="ECO:0008006" key="3">
    <source>
        <dbReference type="Google" id="ProtNLM"/>
    </source>
</evidence>
<proteinExistence type="predicted"/>
<name>A0AAV3RUU5_LITER</name>
<dbReference type="AlphaFoldDB" id="A0AAV3RUU5"/>
<protein>
    <recommendedName>
        <fullName evidence="3">Secreted protein</fullName>
    </recommendedName>
</protein>
<dbReference type="Proteomes" id="UP001454036">
    <property type="component" value="Unassembled WGS sequence"/>
</dbReference>
<accession>A0AAV3RUU5</accession>
<evidence type="ECO:0000313" key="1">
    <source>
        <dbReference type="EMBL" id="GAA0184250.1"/>
    </source>
</evidence>
<organism evidence="1 2">
    <name type="scientific">Lithospermum erythrorhizon</name>
    <name type="common">Purple gromwell</name>
    <name type="synonym">Lithospermum officinale var. erythrorhizon</name>
    <dbReference type="NCBI Taxonomy" id="34254"/>
    <lineage>
        <taxon>Eukaryota</taxon>
        <taxon>Viridiplantae</taxon>
        <taxon>Streptophyta</taxon>
        <taxon>Embryophyta</taxon>
        <taxon>Tracheophyta</taxon>
        <taxon>Spermatophyta</taxon>
        <taxon>Magnoliopsida</taxon>
        <taxon>eudicotyledons</taxon>
        <taxon>Gunneridae</taxon>
        <taxon>Pentapetalae</taxon>
        <taxon>asterids</taxon>
        <taxon>lamiids</taxon>
        <taxon>Boraginales</taxon>
        <taxon>Boraginaceae</taxon>
        <taxon>Boraginoideae</taxon>
        <taxon>Lithospermeae</taxon>
        <taxon>Lithospermum</taxon>
    </lineage>
</organism>
<keyword evidence="2" id="KW-1185">Reference proteome</keyword>
<evidence type="ECO:0000313" key="2">
    <source>
        <dbReference type="Proteomes" id="UP001454036"/>
    </source>
</evidence>
<reference evidence="1 2" key="1">
    <citation type="submission" date="2024-01" db="EMBL/GenBank/DDBJ databases">
        <title>The complete chloroplast genome sequence of Lithospermum erythrorhizon: insights into the phylogenetic relationship among Boraginaceae species and the maternal lineages of purple gromwells.</title>
        <authorList>
            <person name="Okada T."/>
            <person name="Watanabe K."/>
        </authorList>
    </citation>
    <scope>NUCLEOTIDE SEQUENCE [LARGE SCALE GENOMIC DNA]</scope>
</reference>